<proteinExistence type="predicted"/>
<organism evidence="1 2">
    <name type="scientific">Kluyveromyces lactis (strain ATCC 8585 / CBS 2359 / DSM 70799 / NBRC 1267 / NRRL Y-1140 / WM37)</name>
    <name type="common">Yeast</name>
    <name type="synonym">Candida sphaerica</name>
    <dbReference type="NCBI Taxonomy" id="284590"/>
    <lineage>
        <taxon>Eukaryota</taxon>
        <taxon>Fungi</taxon>
        <taxon>Dikarya</taxon>
        <taxon>Ascomycota</taxon>
        <taxon>Saccharomycotina</taxon>
        <taxon>Saccharomycetes</taxon>
        <taxon>Saccharomycetales</taxon>
        <taxon>Saccharomycetaceae</taxon>
        <taxon>Kluyveromyces</taxon>
    </lineage>
</organism>
<dbReference type="EMBL" id="CR382122">
    <property type="protein sequence ID" value="CAH02368.1"/>
    <property type="molecule type" value="Genomic_DNA"/>
</dbReference>
<name>Q6CVR4_KLULA</name>
<dbReference type="HOGENOM" id="CLU_1415370_0_0_1"/>
<dbReference type="FunCoup" id="Q6CVR4">
    <property type="interactions" value="30"/>
</dbReference>
<keyword evidence="2" id="KW-1185">Reference proteome</keyword>
<dbReference type="AlphaFoldDB" id="Q6CVR4"/>
<dbReference type="InParanoid" id="Q6CVR4"/>
<dbReference type="KEGG" id="kla:KLLA0_B10032g"/>
<protein>
    <submittedName>
        <fullName evidence="1">KLLA0B10032p</fullName>
    </submittedName>
</protein>
<accession>Q6CVR4</accession>
<sequence>MLLFGWRSTGLCKFQLEQYWDILFLFESKFYQFKPQDYKLWTTYLVKNVSKLLKQLVRGRSMDSKVYDIGSNYFTILDPTFQLFGKILLSSDLGKIASIYLHHVSTSAYSQDLRQLILKIWEFLDHDNFQCDLMVFYIANTIENHDLITNLLRNLAWLNGSLMKPIGTRTLDSTFSSISWSDDKYVILQFQV</sequence>
<dbReference type="Proteomes" id="UP000000598">
    <property type="component" value="Chromosome B"/>
</dbReference>
<evidence type="ECO:0000313" key="2">
    <source>
        <dbReference type="Proteomes" id="UP000000598"/>
    </source>
</evidence>
<evidence type="ECO:0000313" key="1">
    <source>
        <dbReference type="EMBL" id="CAH02368.1"/>
    </source>
</evidence>
<gene>
    <name evidence="1" type="ORF">KLLA0_B10032g</name>
</gene>
<dbReference type="PaxDb" id="284590-Q6CVR4"/>
<reference evidence="1 2" key="1">
    <citation type="journal article" date="2004" name="Nature">
        <title>Genome evolution in yeasts.</title>
        <authorList>
            <consortium name="Genolevures"/>
            <person name="Dujon B."/>
            <person name="Sherman D."/>
            <person name="Fischer G."/>
            <person name="Durrens P."/>
            <person name="Casaregola S."/>
            <person name="Lafontaine I."/>
            <person name="de Montigny J."/>
            <person name="Marck C."/>
            <person name="Neuveglise C."/>
            <person name="Talla E."/>
            <person name="Goffard N."/>
            <person name="Frangeul L."/>
            <person name="Aigle M."/>
            <person name="Anthouard V."/>
            <person name="Babour A."/>
            <person name="Barbe V."/>
            <person name="Barnay S."/>
            <person name="Blanchin S."/>
            <person name="Beckerich J.M."/>
            <person name="Beyne E."/>
            <person name="Bleykasten C."/>
            <person name="Boisrame A."/>
            <person name="Boyer J."/>
            <person name="Cattolico L."/>
            <person name="Confanioleri F."/>
            <person name="de Daruvar A."/>
            <person name="Despons L."/>
            <person name="Fabre E."/>
            <person name="Fairhead C."/>
            <person name="Ferry-Dumazet H."/>
            <person name="Groppi A."/>
            <person name="Hantraye F."/>
            <person name="Hennequin C."/>
            <person name="Jauniaux N."/>
            <person name="Joyet P."/>
            <person name="Kachouri R."/>
            <person name="Kerrest A."/>
            <person name="Koszul R."/>
            <person name="Lemaire M."/>
            <person name="Lesur I."/>
            <person name="Ma L."/>
            <person name="Muller H."/>
            <person name="Nicaud J.M."/>
            <person name="Nikolski M."/>
            <person name="Oztas S."/>
            <person name="Ozier-Kalogeropoulos O."/>
            <person name="Pellenz S."/>
            <person name="Potier S."/>
            <person name="Richard G.F."/>
            <person name="Straub M.L."/>
            <person name="Suleau A."/>
            <person name="Swennene D."/>
            <person name="Tekaia F."/>
            <person name="Wesolowski-Louvel M."/>
            <person name="Westhof E."/>
            <person name="Wirth B."/>
            <person name="Zeniou-Meyer M."/>
            <person name="Zivanovic I."/>
            <person name="Bolotin-Fukuhara M."/>
            <person name="Thierry A."/>
            <person name="Bouchier C."/>
            <person name="Caudron B."/>
            <person name="Scarpelli C."/>
            <person name="Gaillardin C."/>
            <person name="Weissenbach J."/>
            <person name="Wincker P."/>
            <person name="Souciet J.L."/>
        </authorList>
    </citation>
    <scope>NUCLEOTIDE SEQUENCE [LARGE SCALE GENOMIC DNA]</scope>
    <source>
        <strain evidence="2">ATCC 8585 / CBS 2359 / DSM 70799 / NBRC 1267 / NRRL Y-1140 / WM37</strain>
    </source>
</reference>